<comment type="caution">
    <text evidence="1">The sequence shown here is derived from an EMBL/GenBank/DDBJ whole genome shotgun (WGS) entry which is preliminary data.</text>
</comment>
<dbReference type="EMBL" id="VTPC01000627">
    <property type="protein sequence ID" value="KAF2904990.1"/>
    <property type="molecule type" value="Genomic_DNA"/>
</dbReference>
<reference evidence="1" key="1">
    <citation type="submission" date="2019-08" db="EMBL/GenBank/DDBJ databases">
        <title>The genome of the North American firefly Photinus pyralis.</title>
        <authorList>
            <consortium name="Photinus pyralis genome working group"/>
            <person name="Fallon T.R."/>
            <person name="Sander Lower S.E."/>
            <person name="Weng J.-K."/>
        </authorList>
    </citation>
    <scope>NUCLEOTIDE SEQUENCE</scope>
    <source>
        <strain evidence="1">TRF0915ILg1</strain>
        <tissue evidence="1">Whole body</tissue>
    </source>
</reference>
<sequence>MVLSSVRIQDCLKVFDMDDVMCSYLEDTSIQWCTVNLARRGTTKPLQEFKFATAESKDKDDIYRLQKSTGENIEDRPSDECGIELLNKDNANNATYEKNLQHNFSINQPENVEEELVRDNETRLTSMKKVLVKIPDVDSDRLAPRNILAVALSEREDLYQLDTSTGVLQKLYARNEFQVRNSLVDAELYRYFGI</sequence>
<dbReference type="AlphaFoldDB" id="A0A8K0DR74"/>
<protein>
    <submittedName>
        <fullName evidence="1">Uncharacterized protein</fullName>
    </submittedName>
</protein>
<evidence type="ECO:0000313" key="1">
    <source>
        <dbReference type="EMBL" id="KAF2904990.1"/>
    </source>
</evidence>
<dbReference type="OrthoDB" id="5836254at2759"/>
<accession>A0A8K0DR74</accession>
<proteinExistence type="predicted"/>
<evidence type="ECO:0000313" key="2">
    <source>
        <dbReference type="Proteomes" id="UP000801492"/>
    </source>
</evidence>
<dbReference type="Proteomes" id="UP000801492">
    <property type="component" value="Unassembled WGS sequence"/>
</dbReference>
<name>A0A8K0DR74_IGNLU</name>
<keyword evidence="2" id="KW-1185">Reference proteome</keyword>
<organism evidence="1 2">
    <name type="scientific">Ignelater luminosus</name>
    <name type="common">Cucubano</name>
    <name type="synonym">Pyrophorus luminosus</name>
    <dbReference type="NCBI Taxonomy" id="2038154"/>
    <lineage>
        <taxon>Eukaryota</taxon>
        <taxon>Metazoa</taxon>
        <taxon>Ecdysozoa</taxon>
        <taxon>Arthropoda</taxon>
        <taxon>Hexapoda</taxon>
        <taxon>Insecta</taxon>
        <taxon>Pterygota</taxon>
        <taxon>Neoptera</taxon>
        <taxon>Endopterygota</taxon>
        <taxon>Coleoptera</taxon>
        <taxon>Polyphaga</taxon>
        <taxon>Elateriformia</taxon>
        <taxon>Elateroidea</taxon>
        <taxon>Elateridae</taxon>
        <taxon>Agrypninae</taxon>
        <taxon>Pyrophorini</taxon>
        <taxon>Ignelater</taxon>
    </lineage>
</organism>
<gene>
    <name evidence="1" type="ORF">ILUMI_01184</name>
</gene>